<gene>
    <name evidence="1" type="ORF">N7494_009661</name>
</gene>
<name>A0AAD6CQF9_9EURO</name>
<reference evidence="1 2" key="1">
    <citation type="journal article" date="2023" name="IMA Fungus">
        <title>Comparative genomic study of the Penicillium genus elucidates a diverse pangenome and 15 lateral gene transfer events.</title>
        <authorList>
            <person name="Petersen C."/>
            <person name="Sorensen T."/>
            <person name="Nielsen M.R."/>
            <person name="Sondergaard T.E."/>
            <person name="Sorensen J.L."/>
            <person name="Fitzpatrick D.A."/>
            <person name="Frisvad J.C."/>
            <person name="Nielsen K.L."/>
        </authorList>
    </citation>
    <scope>NUCLEOTIDE SEQUENCE [LARGE SCALE GENOMIC DNA]</scope>
    <source>
        <strain evidence="1 2">IBT 35679</strain>
    </source>
</reference>
<proteinExistence type="predicted"/>
<accession>A0AAD6CQF9</accession>
<dbReference type="Proteomes" id="UP001220324">
    <property type="component" value="Unassembled WGS sequence"/>
</dbReference>
<dbReference type="AlphaFoldDB" id="A0AAD6CQF9"/>
<organism evidence="1 2">
    <name type="scientific">Penicillium frequentans</name>
    <dbReference type="NCBI Taxonomy" id="3151616"/>
    <lineage>
        <taxon>Eukaryota</taxon>
        <taxon>Fungi</taxon>
        <taxon>Dikarya</taxon>
        <taxon>Ascomycota</taxon>
        <taxon>Pezizomycotina</taxon>
        <taxon>Eurotiomycetes</taxon>
        <taxon>Eurotiomycetidae</taxon>
        <taxon>Eurotiales</taxon>
        <taxon>Aspergillaceae</taxon>
        <taxon>Penicillium</taxon>
    </lineage>
</organism>
<keyword evidence="2" id="KW-1185">Reference proteome</keyword>
<comment type="caution">
    <text evidence="1">The sequence shown here is derived from an EMBL/GenBank/DDBJ whole genome shotgun (WGS) entry which is preliminary data.</text>
</comment>
<protein>
    <submittedName>
        <fullName evidence="1">Uncharacterized protein</fullName>
    </submittedName>
</protein>
<evidence type="ECO:0000313" key="2">
    <source>
        <dbReference type="Proteomes" id="UP001220324"/>
    </source>
</evidence>
<dbReference type="EMBL" id="JAQIZZ010000007">
    <property type="protein sequence ID" value="KAJ5533109.1"/>
    <property type="molecule type" value="Genomic_DNA"/>
</dbReference>
<sequence>MAAWNGNVDRYSRLRRHVMIDKEFACVIRGICHQTSFAKWWSIQAPLKDKRKDKRLQRAITARFIMSNDLSRIPLRPASEIPPPPQHHREPYDNALSQEFPSCIWYPNLAEPETYRELAYREPRMALTVARACIIANYQAVYQSLDFFPTRALIREAEQQPSTFYTNDLKCRAELHGGFLDTAEGSNWEEHPMVENMRLFNTNLSEVTTTDDIDMFPAGIFNGEEAPDVGTILLNVCAPSNVKFGHTATPLSEVYTAAGAPLEIPLGLDADLSARGYLGTALIYNNRPWVPHSSVEEKDSE</sequence>
<evidence type="ECO:0000313" key="1">
    <source>
        <dbReference type="EMBL" id="KAJ5533109.1"/>
    </source>
</evidence>